<feature type="region of interest" description="Disordered" evidence="1">
    <location>
        <begin position="1"/>
        <end position="31"/>
    </location>
</feature>
<evidence type="ECO:0000313" key="2">
    <source>
        <dbReference type="EMBL" id="KKQ77916.1"/>
    </source>
</evidence>
<protein>
    <submittedName>
        <fullName evidence="2">Uncharacterized protein</fullName>
    </submittedName>
</protein>
<sequence>GEEGEDDVKSARFLHPGLHTHYNGEKQRVAS</sequence>
<feature type="non-terminal residue" evidence="2">
    <location>
        <position position="1"/>
    </location>
</feature>
<comment type="caution">
    <text evidence="2">The sequence shown here is derived from an EMBL/GenBank/DDBJ whole genome shotgun (WGS) entry which is preliminary data.</text>
</comment>
<dbReference type="EMBL" id="LBVC01000032">
    <property type="protein sequence ID" value="KKQ77916.1"/>
    <property type="molecule type" value="Genomic_DNA"/>
</dbReference>
<dbReference type="Proteomes" id="UP000034324">
    <property type="component" value="Unassembled WGS sequence"/>
</dbReference>
<name>A0A0G0NLD3_9BACT</name>
<organism evidence="2 3">
    <name type="scientific">Candidatus Daviesbacteria bacterium GW2011_GWF2_38_6</name>
    <dbReference type="NCBI Taxonomy" id="1618432"/>
    <lineage>
        <taxon>Bacteria</taxon>
        <taxon>Candidatus Daviesiibacteriota</taxon>
    </lineage>
</organism>
<proteinExistence type="predicted"/>
<accession>A0A0G0NLD3</accession>
<dbReference type="AlphaFoldDB" id="A0A0G0NLD3"/>
<feature type="compositionally biased region" description="Basic and acidic residues" evidence="1">
    <location>
        <begin position="22"/>
        <end position="31"/>
    </location>
</feature>
<gene>
    <name evidence="2" type="ORF">US99_C0032G0017</name>
</gene>
<evidence type="ECO:0000313" key="3">
    <source>
        <dbReference type="Proteomes" id="UP000034324"/>
    </source>
</evidence>
<reference evidence="2 3" key="1">
    <citation type="journal article" date="2015" name="Nature">
        <title>rRNA introns, odd ribosomes, and small enigmatic genomes across a large radiation of phyla.</title>
        <authorList>
            <person name="Brown C.T."/>
            <person name="Hug L.A."/>
            <person name="Thomas B.C."/>
            <person name="Sharon I."/>
            <person name="Castelle C.J."/>
            <person name="Singh A."/>
            <person name="Wilkins M.J."/>
            <person name="Williams K.H."/>
            <person name="Banfield J.F."/>
        </authorList>
    </citation>
    <scope>NUCLEOTIDE SEQUENCE [LARGE SCALE GENOMIC DNA]</scope>
</reference>
<evidence type="ECO:0000256" key="1">
    <source>
        <dbReference type="SAM" id="MobiDB-lite"/>
    </source>
</evidence>